<dbReference type="InterPro" id="IPR013020">
    <property type="entry name" value="Rad3/Chl1-like"/>
</dbReference>
<evidence type="ECO:0000256" key="19">
    <source>
        <dbReference type="ARBA" id="ARBA00045008"/>
    </source>
</evidence>
<gene>
    <name evidence="24" type="primary">CHL1</name>
    <name evidence="24" type="ORF">K7432_007384</name>
</gene>
<dbReference type="InterPro" id="IPR006555">
    <property type="entry name" value="ATP-dep_Helicase_C"/>
</dbReference>
<evidence type="ECO:0000256" key="4">
    <source>
        <dbReference type="ARBA" id="ARBA00016387"/>
    </source>
</evidence>
<keyword evidence="8 24" id="KW-0378">Hydrolase</keyword>
<keyword evidence="7" id="KW-0547">Nucleotide-binding</keyword>
<evidence type="ECO:0000256" key="22">
    <source>
        <dbReference type="SAM" id="MobiDB-lite"/>
    </source>
</evidence>
<feature type="compositionally biased region" description="Basic residues" evidence="22">
    <location>
        <begin position="136"/>
        <end position="145"/>
    </location>
</feature>
<evidence type="ECO:0000256" key="7">
    <source>
        <dbReference type="ARBA" id="ARBA00022741"/>
    </source>
</evidence>
<dbReference type="EMBL" id="JASJQH010007238">
    <property type="protein sequence ID" value="KAK9712077.1"/>
    <property type="molecule type" value="Genomic_DNA"/>
</dbReference>
<evidence type="ECO:0000256" key="13">
    <source>
        <dbReference type="ARBA" id="ARBA00023235"/>
    </source>
</evidence>
<evidence type="ECO:0000256" key="20">
    <source>
        <dbReference type="ARBA" id="ARBA00045702"/>
    </source>
</evidence>
<comment type="caution">
    <text evidence="24">The sequence shown here is derived from an EMBL/GenBank/DDBJ whole genome shotgun (WGS) entry which is preliminary data.</text>
</comment>
<dbReference type="GO" id="GO:0003724">
    <property type="term" value="F:RNA helicase activity"/>
    <property type="evidence" value="ECO:0007669"/>
    <property type="project" value="UniProtKB-EC"/>
</dbReference>
<evidence type="ECO:0000256" key="10">
    <source>
        <dbReference type="ARBA" id="ARBA00022840"/>
    </source>
</evidence>
<evidence type="ECO:0000259" key="23">
    <source>
        <dbReference type="PROSITE" id="PS51193"/>
    </source>
</evidence>
<dbReference type="PROSITE" id="PS51193">
    <property type="entry name" value="HELICASE_ATP_BIND_2"/>
    <property type="match status" value="1"/>
</dbReference>
<proteinExistence type="inferred from homology"/>
<evidence type="ECO:0000256" key="17">
    <source>
        <dbReference type="ARBA" id="ARBA00044969"/>
    </source>
</evidence>
<dbReference type="SMART" id="SM00488">
    <property type="entry name" value="DEXDc2"/>
    <property type="match status" value="1"/>
</dbReference>
<evidence type="ECO:0000256" key="6">
    <source>
        <dbReference type="ARBA" id="ARBA00022723"/>
    </source>
</evidence>
<protein>
    <recommendedName>
        <fullName evidence="5">ATP-dependent DNA helicase CHL1</fullName>
        <ecNumber evidence="17">5.6.2.3</ecNumber>
    </recommendedName>
    <alternativeName>
        <fullName evidence="4">ATP-dependent DNA helicase chl1</fullName>
    </alternativeName>
    <alternativeName>
        <fullName evidence="16">Chromosome loss protein 1</fullName>
    </alternativeName>
    <alternativeName>
        <fullName evidence="18 19">DNA 5'-3' helicase CHL1</fullName>
    </alternativeName>
</protein>
<evidence type="ECO:0000256" key="15">
    <source>
        <dbReference type="ARBA" id="ARBA00023306"/>
    </source>
</evidence>
<evidence type="ECO:0000256" key="21">
    <source>
        <dbReference type="ARBA" id="ARBA00048954"/>
    </source>
</evidence>
<evidence type="ECO:0000256" key="5">
    <source>
        <dbReference type="ARBA" id="ARBA00017386"/>
    </source>
</evidence>
<comment type="subcellular location">
    <subcellularLocation>
        <location evidence="2">Nucleus</location>
    </subcellularLocation>
</comment>
<evidence type="ECO:0000256" key="3">
    <source>
        <dbReference type="ARBA" id="ARBA00008435"/>
    </source>
</evidence>
<dbReference type="Pfam" id="PF06733">
    <property type="entry name" value="DEAD_2"/>
    <property type="match status" value="1"/>
</dbReference>
<comment type="cofactor">
    <cofactor evidence="1">
        <name>[4Fe-4S] cluster</name>
        <dbReference type="ChEBI" id="CHEBI:49883"/>
    </cofactor>
</comment>
<comment type="catalytic activity">
    <reaction evidence="21">
        <text>ATP + H2O = ADP + phosphate + H(+)</text>
        <dbReference type="Rhea" id="RHEA:13065"/>
        <dbReference type="ChEBI" id="CHEBI:15377"/>
        <dbReference type="ChEBI" id="CHEBI:15378"/>
        <dbReference type="ChEBI" id="CHEBI:30616"/>
        <dbReference type="ChEBI" id="CHEBI:43474"/>
        <dbReference type="ChEBI" id="CHEBI:456216"/>
        <dbReference type="EC" id="5.6.2.3"/>
    </reaction>
</comment>
<feature type="compositionally biased region" description="Basic and acidic residues" evidence="22">
    <location>
        <begin position="107"/>
        <end position="135"/>
    </location>
</feature>
<name>A0ABR2W0E6_9FUNG</name>
<dbReference type="PANTHER" id="PTHR11472:SF41">
    <property type="entry name" value="ATP-DEPENDENT DNA HELICASE DDX11-RELATED"/>
    <property type="match status" value="1"/>
</dbReference>
<organism evidence="24 25">
    <name type="scientific">Basidiobolus ranarum</name>
    <dbReference type="NCBI Taxonomy" id="34480"/>
    <lineage>
        <taxon>Eukaryota</taxon>
        <taxon>Fungi</taxon>
        <taxon>Fungi incertae sedis</taxon>
        <taxon>Zoopagomycota</taxon>
        <taxon>Entomophthoromycotina</taxon>
        <taxon>Basidiobolomycetes</taxon>
        <taxon>Basidiobolales</taxon>
        <taxon>Basidiobolaceae</taxon>
        <taxon>Basidiobolus</taxon>
    </lineage>
</organism>
<dbReference type="InterPro" id="IPR006554">
    <property type="entry name" value="Helicase-like_DEXD_c2"/>
</dbReference>
<keyword evidence="6" id="KW-0479">Metal-binding</keyword>
<keyword evidence="11" id="KW-0408">Iron</keyword>
<dbReference type="GO" id="GO:0016787">
    <property type="term" value="F:hydrolase activity"/>
    <property type="evidence" value="ECO:0007669"/>
    <property type="project" value="UniProtKB-KW"/>
</dbReference>
<keyword evidence="25" id="KW-1185">Reference proteome</keyword>
<comment type="function">
    <text evidence="20">ATP-dependent DNA helicase important for chromosome transmission and normal cell cycle progression in G(2)/M. May have a role in changing DNA topology to allow the loading of proteins involved in maintaining sister chromatid cohesion in the vicinity of the centromeres. Has a specific role in chromosome segregation during meiosis II.</text>
</comment>
<evidence type="ECO:0000256" key="9">
    <source>
        <dbReference type="ARBA" id="ARBA00022806"/>
    </source>
</evidence>
<evidence type="ECO:0000313" key="24">
    <source>
        <dbReference type="EMBL" id="KAK9712077.1"/>
    </source>
</evidence>
<keyword evidence="13" id="KW-0413">Isomerase</keyword>
<evidence type="ECO:0000256" key="8">
    <source>
        <dbReference type="ARBA" id="ARBA00022801"/>
    </source>
</evidence>
<reference evidence="24 25" key="1">
    <citation type="submission" date="2023-04" db="EMBL/GenBank/DDBJ databases">
        <title>Genome of Basidiobolus ranarum AG-B5.</title>
        <authorList>
            <person name="Stajich J.E."/>
            <person name="Carter-House D."/>
            <person name="Gryganskyi A."/>
        </authorList>
    </citation>
    <scope>NUCLEOTIDE SEQUENCE [LARGE SCALE GENOMIC DNA]</scope>
    <source>
        <strain evidence="24 25">AG-B5</strain>
    </source>
</reference>
<dbReference type="InterPro" id="IPR010614">
    <property type="entry name" value="RAD3-like_helicase_DEAD"/>
</dbReference>
<dbReference type="PANTHER" id="PTHR11472">
    <property type="entry name" value="DNA REPAIR DEAD HELICASE RAD3/XP-D SUBFAMILY MEMBER"/>
    <property type="match status" value="1"/>
</dbReference>
<evidence type="ECO:0000313" key="25">
    <source>
        <dbReference type="Proteomes" id="UP001479436"/>
    </source>
</evidence>
<evidence type="ECO:0000256" key="16">
    <source>
        <dbReference type="ARBA" id="ARBA00029709"/>
    </source>
</evidence>
<dbReference type="NCBIfam" id="TIGR00604">
    <property type="entry name" value="rad3"/>
    <property type="match status" value="1"/>
</dbReference>
<dbReference type="Pfam" id="PF13307">
    <property type="entry name" value="Helicase_C_2"/>
    <property type="match status" value="1"/>
</dbReference>
<evidence type="ECO:0000256" key="18">
    <source>
        <dbReference type="ARBA" id="ARBA00044998"/>
    </source>
</evidence>
<keyword evidence="12" id="KW-0411">Iron-sulfur</keyword>
<keyword evidence="9 24" id="KW-0347">Helicase</keyword>
<dbReference type="InterPro" id="IPR014013">
    <property type="entry name" value="Helic_SF1/SF2_ATP-bd_DinG/Rad3"/>
</dbReference>
<dbReference type="Gene3D" id="3.40.50.300">
    <property type="entry name" value="P-loop containing nucleotide triphosphate hydrolases"/>
    <property type="match status" value="3"/>
</dbReference>
<dbReference type="SUPFAM" id="SSF52540">
    <property type="entry name" value="P-loop containing nucleoside triphosphate hydrolases"/>
    <property type="match status" value="1"/>
</dbReference>
<evidence type="ECO:0000256" key="1">
    <source>
        <dbReference type="ARBA" id="ARBA00001966"/>
    </source>
</evidence>
<evidence type="ECO:0000256" key="11">
    <source>
        <dbReference type="ARBA" id="ARBA00023004"/>
    </source>
</evidence>
<keyword evidence="15" id="KW-0131">Cell cycle</keyword>
<dbReference type="SMART" id="SM00491">
    <property type="entry name" value="HELICc2"/>
    <property type="match status" value="1"/>
</dbReference>
<dbReference type="CDD" id="cd18788">
    <property type="entry name" value="SF2_C_XPD"/>
    <property type="match status" value="1"/>
</dbReference>
<evidence type="ECO:0000256" key="14">
    <source>
        <dbReference type="ARBA" id="ARBA00023242"/>
    </source>
</evidence>
<dbReference type="InterPro" id="IPR045028">
    <property type="entry name" value="DinG/Rad3-like"/>
</dbReference>
<sequence length="875" mass="99718">MVSSESEQTQVFALEVPDNASSYRFPFEPYPIQLEFMKNLFKTIEEQKIGIFESPTGTGKSLSLICGALTWLQENQQRHIKGTTTVDTSNSEDPPWVQAFAAERIKKEAEEEETKKRQEHEERVRRVQERDEKERKNKVKKRPRTYSRENEQTTKKSATKIIEEVDDEEQYILEEYDSDKESSGSAQTAGFENYSTEVLDLMKSLEEKEKGLAGVTHTTQQDEDPDEIKIIYCSRTHSQLSQFIHELKKTLFREEVKSVSLGSRKITCIYEPVQTLKNADRMNDLCLELQKPETKAEKKCPYLHKSDPVPMLDYKDRVLAAVQDIEELVSVGRRIGVCPYYGTRKAINPSQIVTMPYNVLLQKSSRDAMGISLKNNILIIDEAHNLIDTITSVNSCTIGLSEVVNANQQLHLYLGKYRNRLKGKNQVYIRQILVLLGALIKNLNRHLHIRESMVTRVADDNEVVMKPVNEFLHQLQIDHLNIFKIQKYMKESQISKKLNGFTENNLRKALLDEANGKDSKPTSGLHKVEAFLMSLTNANANGRVMAGISTTNDQICTAKQPYLRYLLLNPSEQFKDIVSEARSVILAGGTMEPVSDFVDFLFPYLPSEKINQYSFGHIIPPESLLVLSIGESPTSYPLEFTFDKRSDNRMIDELGQVIANMCNIIPDGVVCFFPSYSFLDSVYRRWDSIGVLSRIQKKKKLFQEPKLADMVDQTLREYAHHIENPQGNLTGAVLFSVVGGKMSEGINFSDRLGRGIIMVGLPFANLASPELTEKIKFIESNDSSEKNTDTGKGKAYYENLCMRAVNQSIGRAIRHKDDYAVILLVDRRFSTERIQQKLPTWIGKSLVNCPKFGMNIGKVANFFRTLRAKETMIQE</sequence>
<keyword evidence="10" id="KW-0067">ATP-binding</keyword>
<comment type="similarity">
    <text evidence="3">Belongs to the DEAD box helicase family. DEAH subfamily. DDX11/CHL1 sub-subfamily.</text>
</comment>
<feature type="region of interest" description="Disordered" evidence="22">
    <location>
        <begin position="107"/>
        <end position="157"/>
    </location>
</feature>
<dbReference type="Proteomes" id="UP001479436">
    <property type="component" value="Unassembled WGS sequence"/>
</dbReference>
<feature type="domain" description="Helicase ATP-binding" evidence="23">
    <location>
        <begin position="19"/>
        <end position="433"/>
    </location>
</feature>
<keyword evidence="14" id="KW-0539">Nucleus</keyword>
<evidence type="ECO:0000256" key="2">
    <source>
        <dbReference type="ARBA" id="ARBA00004123"/>
    </source>
</evidence>
<accession>A0ABR2W0E6</accession>
<evidence type="ECO:0000256" key="12">
    <source>
        <dbReference type="ARBA" id="ARBA00023014"/>
    </source>
</evidence>
<dbReference type="EC" id="5.6.2.3" evidence="17"/>
<dbReference type="InterPro" id="IPR027417">
    <property type="entry name" value="P-loop_NTPase"/>
</dbReference>